<evidence type="ECO:0000256" key="11">
    <source>
        <dbReference type="ARBA" id="ARBA00048567"/>
    </source>
</evidence>
<dbReference type="InterPro" id="IPR023000">
    <property type="entry name" value="Shikimate_kinase_CS"/>
</dbReference>
<keyword evidence="6" id="KW-0479">Metal-binding</keyword>
<keyword evidence="13" id="KW-1185">Reference proteome</keyword>
<evidence type="ECO:0000256" key="5">
    <source>
        <dbReference type="ARBA" id="ARBA00022679"/>
    </source>
</evidence>
<dbReference type="PRINTS" id="PR01100">
    <property type="entry name" value="SHIKIMTKNASE"/>
</dbReference>
<keyword evidence="3" id="KW-0963">Cytoplasm</keyword>
<dbReference type="InterPro" id="IPR000623">
    <property type="entry name" value="Shikimate_kinase/TSH1"/>
</dbReference>
<dbReference type="KEGG" id="ppd:Ppro_2361"/>
<dbReference type="HAMAP" id="MF_00109">
    <property type="entry name" value="Shikimate_kinase"/>
    <property type="match status" value="1"/>
</dbReference>
<dbReference type="CDD" id="cd00464">
    <property type="entry name" value="SK"/>
    <property type="match status" value="1"/>
</dbReference>
<dbReference type="PANTHER" id="PTHR21087:SF21">
    <property type="entry name" value="SHIKIMATE KINASE 2"/>
    <property type="match status" value="1"/>
</dbReference>
<accession>A1ARJ8</accession>
<dbReference type="InterPro" id="IPR027544">
    <property type="entry name" value="Shikimate_kinase_2"/>
</dbReference>
<gene>
    <name evidence="12" type="ordered locus">Ppro_2361</name>
</gene>
<dbReference type="HAMAP" id="MF_01269">
    <property type="entry name" value="Shikimate_kinase_2"/>
    <property type="match status" value="1"/>
</dbReference>
<dbReference type="Gene3D" id="3.40.50.300">
    <property type="entry name" value="P-loop containing nucleotide triphosphate hydrolases"/>
    <property type="match status" value="1"/>
</dbReference>
<evidence type="ECO:0000256" key="7">
    <source>
        <dbReference type="ARBA" id="ARBA00022741"/>
    </source>
</evidence>
<dbReference type="InterPro" id="IPR031322">
    <property type="entry name" value="Shikimate/glucono_kinase"/>
</dbReference>
<dbReference type="HOGENOM" id="CLU_057607_4_3_7"/>
<keyword evidence="9" id="KW-0067">ATP-binding</keyword>
<dbReference type="GO" id="GO:0004765">
    <property type="term" value="F:shikimate kinase activity"/>
    <property type="evidence" value="ECO:0007669"/>
    <property type="project" value="UniProtKB-EC"/>
</dbReference>
<dbReference type="InterPro" id="IPR027417">
    <property type="entry name" value="P-loop_NTPase"/>
</dbReference>
<keyword evidence="10" id="KW-0057">Aromatic amino acid biosynthesis</keyword>
<organism evidence="12 13">
    <name type="scientific">Pelobacter propionicus (strain DSM 2379 / NBRC 103807 / OttBd1)</name>
    <dbReference type="NCBI Taxonomy" id="338966"/>
    <lineage>
        <taxon>Bacteria</taxon>
        <taxon>Pseudomonadati</taxon>
        <taxon>Thermodesulfobacteriota</taxon>
        <taxon>Desulfuromonadia</taxon>
        <taxon>Desulfuromonadales</taxon>
        <taxon>Desulfuromonadaceae</taxon>
        <taxon>Pelobacter</taxon>
    </lineage>
</organism>
<dbReference type="GO" id="GO:0046872">
    <property type="term" value="F:metal ion binding"/>
    <property type="evidence" value="ECO:0007669"/>
    <property type="project" value="UniProtKB-KW"/>
</dbReference>
<dbReference type="UniPathway" id="UPA00053">
    <property type="reaction ID" value="UER00088"/>
</dbReference>
<evidence type="ECO:0000256" key="4">
    <source>
        <dbReference type="ARBA" id="ARBA00022605"/>
    </source>
</evidence>
<dbReference type="GO" id="GO:0005524">
    <property type="term" value="F:ATP binding"/>
    <property type="evidence" value="ECO:0007669"/>
    <property type="project" value="UniProtKB-KW"/>
</dbReference>
<dbReference type="SUPFAM" id="SSF52540">
    <property type="entry name" value="P-loop containing nucleoside triphosphate hydrolases"/>
    <property type="match status" value="1"/>
</dbReference>
<keyword evidence="4" id="KW-0028">Amino-acid biosynthesis</keyword>
<dbReference type="PANTHER" id="PTHR21087">
    <property type="entry name" value="SHIKIMATE KINASE"/>
    <property type="match status" value="1"/>
</dbReference>
<sequence>MTTETIFIVGARASGKTTIGQSLAQALGCGFVDTDQHMLETTSLTVAEVVEKEGWEGFRRRESEALRAVTRPGMVVATGGGMVLSEANRQFMRDNGTVLYLSAPASVLAARLEANPEEAQRPTLTGRPIVAEVSEVLAAREPLYRNAAHHVLDATAAPDLVVAQALEALREPSSP</sequence>
<dbReference type="GO" id="GO:0005829">
    <property type="term" value="C:cytosol"/>
    <property type="evidence" value="ECO:0007669"/>
    <property type="project" value="TreeGrafter"/>
</dbReference>
<keyword evidence="8 12" id="KW-0418">Kinase</keyword>
<comment type="catalytic activity">
    <reaction evidence="11">
        <text>shikimate + ATP = 3-phosphoshikimate + ADP + H(+)</text>
        <dbReference type="Rhea" id="RHEA:13121"/>
        <dbReference type="ChEBI" id="CHEBI:15378"/>
        <dbReference type="ChEBI" id="CHEBI:30616"/>
        <dbReference type="ChEBI" id="CHEBI:36208"/>
        <dbReference type="ChEBI" id="CHEBI:145989"/>
        <dbReference type="ChEBI" id="CHEBI:456216"/>
        <dbReference type="EC" id="2.7.1.71"/>
    </reaction>
</comment>
<dbReference type="RefSeq" id="WP_011736224.1">
    <property type="nucleotide sequence ID" value="NC_008609.1"/>
</dbReference>
<evidence type="ECO:0000313" key="12">
    <source>
        <dbReference type="EMBL" id="ABK99968.1"/>
    </source>
</evidence>
<name>A1ARJ8_PELPD</name>
<reference evidence="12 13" key="1">
    <citation type="submission" date="2006-10" db="EMBL/GenBank/DDBJ databases">
        <title>Complete sequence of chromosome of Pelobacter propionicus DSM 2379.</title>
        <authorList>
            <consortium name="US DOE Joint Genome Institute"/>
            <person name="Copeland A."/>
            <person name="Lucas S."/>
            <person name="Lapidus A."/>
            <person name="Barry K."/>
            <person name="Detter J.C."/>
            <person name="Glavina del Rio T."/>
            <person name="Hammon N."/>
            <person name="Israni S."/>
            <person name="Dalin E."/>
            <person name="Tice H."/>
            <person name="Pitluck S."/>
            <person name="Saunders E."/>
            <person name="Brettin T."/>
            <person name="Bruce D."/>
            <person name="Han C."/>
            <person name="Tapia R."/>
            <person name="Schmutz J."/>
            <person name="Larimer F."/>
            <person name="Land M."/>
            <person name="Hauser L."/>
            <person name="Kyrpides N."/>
            <person name="Kim E."/>
            <person name="Lovley D."/>
            <person name="Richardson P."/>
        </authorList>
    </citation>
    <scope>NUCLEOTIDE SEQUENCE [LARGE SCALE GENOMIC DNA]</scope>
    <source>
        <strain evidence="13">DSM 2379 / NBRC 103807 / OttBd1</strain>
    </source>
</reference>
<evidence type="ECO:0000313" key="13">
    <source>
        <dbReference type="Proteomes" id="UP000006732"/>
    </source>
</evidence>
<dbReference type="GO" id="GO:0009423">
    <property type="term" value="P:chorismate biosynthetic process"/>
    <property type="evidence" value="ECO:0007669"/>
    <property type="project" value="UniProtKB-UniPathway"/>
</dbReference>
<evidence type="ECO:0000256" key="3">
    <source>
        <dbReference type="ARBA" id="ARBA00022490"/>
    </source>
</evidence>
<dbReference type="OrthoDB" id="9800332at2"/>
<dbReference type="PROSITE" id="PS01128">
    <property type="entry name" value="SHIKIMATE_KINASE"/>
    <property type="match status" value="1"/>
</dbReference>
<dbReference type="AlphaFoldDB" id="A1ARJ8"/>
<comment type="pathway">
    <text evidence="1">Metabolic intermediate biosynthesis; chorismate biosynthesis; chorismate from D-erythrose 4-phosphate and phosphoenolpyruvate: step 5/7.</text>
</comment>
<dbReference type="Pfam" id="PF01202">
    <property type="entry name" value="SKI"/>
    <property type="match status" value="1"/>
</dbReference>
<evidence type="ECO:0000256" key="2">
    <source>
        <dbReference type="ARBA" id="ARBA00012154"/>
    </source>
</evidence>
<dbReference type="eggNOG" id="COG0703">
    <property type="taxonomic scope" value="Bacteria"/>
</dbReference>
<dbReference type="EC" id="2.7.1.71" evidence="2"/>
<evidence type="ECO:0000256" key="1">
    <source>
        <dbReference type="ARBA" id="ARBA00004842"/>
    </source>
</evidence>
<dbReference type="STRING" id="338966.Ppro_2361"/>
<evidence type="ECO:0000256" key="9">
    <source>
        <dbReference type="ARBA" id="ARBA00022840"/>
    </source>
</evidence>
<dbReference type="GO" id="GO:0008652">
    <property type="term" value="P:amino acid biosynthetic process"/>
    <property type="evidence" value="ECO:0007669"/>
    <property type="project" value="UniProtKB-KW"/>
</dbReference>
<evidence type="ECO:0000256" key="10">
    <source>
        <dbReference type="ARBA" id="ARBA00023141"/>
    </source>
</evidence>
<evidence type="ECO:0000256" key="8">
    <source>
        <dbReference type="ARBA" id="ARBA00022777"/>
    </source>
</evidence>
<dbReference type="EMBL" id="CP000482">
    <property type="protein sequence ID" value="ABK99968.1"/>
    <property type="molecule type" value="Genomic_DNA"/>
</dbReference>
<protein>
    <recommendedName>
        <fullName evidence="2">shikimate kinase</fullName>
        <ecNumber evidence="2">2.7.1.71</ecNumber>
    </recommendedName>
</protein>
<dbReference type="NCBIfam" id="NF002988">
    <property type="entry name" value="PRK03731.1"/>
    <property type="match status" value="1"/>
</dbReference>
<dbReference type="Proteomes" id="UP000006732">
    <property type="component" value="Chromosome"/>
</dbReference>
<evidence type="ECO:0000256" key="6">
    <source>
        <dbReference type="ARBA" id="ARBA00022723"/>
    </source>
</evidence>
<dbReference type="GO" id="GO:0009073">
    <property type="term" value="P:aromatic amino acid family biosynthetic process"/>
    <property type="evidence" value="ECO:0007669"/>
    <property type="project" value="UniProtKB-KW"/>
</dbReference>
<keyword evidence="5 12" id="KW-0808">Transferase</keyword>
<proteinExistence type="inferred from homology"/>
<keyword evidence="7" id="KW-0547">Nucleotide-binding</keyword>